<protein>
    <recommendedName>
        <fullName evidence="3">Lipoprotein</fullName>
    </recommendedName>
</protein>
<reference evidence="1 2" key="1">
    <citation type="submission" date="2023-01" db="EMBL/GenBank/DDBJ databases">
        <title>Thalassococcus onchidii sp. nov., isolated from a marine invertebrate from the South China Sea.</title>
        <authorList>
            <person name="Xu S."/>
            <person name="Liu Z."/>
            <person name="Xu Y."/>
        </authorList>
    </citation>
    <scope>NUCLEOTIDE SEQUENCE [LARGE SCALE GENOMIC DNA]</scope>
    <source>
        <strain evidence="1 2">KCTC 32084</strain>
    </source>
</reference>
<evidence type="ECO:0008006" key="3">
    <source>
        <dbReference type="Google" id="ProtNLM"/>
    </source>
</evidence>
<evidence type="ECO:0000313" key="2">
    <source>
        <dbReference type="Proteomes" id="UP001210720"/>
    </source>
</evidence>
<proteinExistence type="predicted"/>
<evidence type="ECO:0000313" key="1">
    <source>
        <dbReference type="EMBL" id="MDA7423180.1"/>
    </source>
</evidence>
<sequence>MFRRIFALGAFLLVTACSDYSEELAQAPDPLGNFKLGHSEVVAPNLEKLLVSRDATPEEWISAVDEAVEARFRRFEGTAFYHFGISVEAYSLPPPVVPGKSAVAMRVTVWEDATGEKLNEETEVISVIKVFESRLANTREDQIRILAEDAAKQLELWLREQQQENQWFGAAADAAEVVEDAVAEQVDDAELIEPAEDSAS</sequence>
<accession>A0ABT4XML4</accession>
<dbReference type="Proteomes" id="UP001210720">
    <property type="component" value="Unassembled WGS sequence"/>
</dbReference>
<keyword evidence="2" id="KW-1185">Reference proteome</keyword>
<name>A0ABT4XML4_9RHOB</name>
<gene>
    <name evidence="1" type="ORF">PFY00_00450</name>
</gene>
<dbReference type="RefSeq" id="WP_271430546.1">
    <property type="nucleotide sequence ID" value="NZ_JAQIOY010000001.1"/>
</dbReference>
<comment type="caution">
    <text evidence="1">The sequence shown here is derived from an EMBL/GenBank/DDBJ whole genome shotgun (WGS) entry which is preliminary data.</text>
</comment>
<dbReference type="PROSITE" id="PS51257">
    <property type="entry name" value="PROKAR_LIPOPROTEIN"/>
    <property type="match status" value="1"/>
</dbReference>
<dbReference type="EMBL" id="JAQIOY010000001">
    <property type="protein sequence ID" value="MDA7423180.1"/>
    <property type="molecule type" value="Genomic_DNA"/>
</dbReference>
<organism evidence="1 2">
    <name type="scientific">Thalassococcus lentus</name>
    <dbReference type="NCBI Taxonomy" id="1210524"/>
    <lineage>
        <taxon>Bacteria</taxon>
        <taxon>Pseudomonadati</taxon>
        <taxon>Pseudomonadota</taxon>
        <taxon>Alphaproteobacteria</taxon>
        <taxon>Rhodobacterales</taxon>
        <taxon>Roseobacteraceae</taxon>
        <taxon>Thalassococcus</taxon>
    </lineage>
</organism>